<keyword evidence="6" id="KW-1185">Reference proteome</keyword>
<evidence type="ECO:0000256" key="3">
    <source>
        <dbReference type="SAM" id="Phobius"/>
    </source>
</evidence>
<feature type="transmembrane region" description="Helical" evidence="3">
    <location>
        <begin position="551"/>
        <end position="574"/>
    </location>
</feature>
<name>A0A1J4N7R4_9ACTN</name>
<feature type="transmembrane region" description="Helical" evidence="3">
    <location>
        <begin position="739"/>
        <end position="756"/>
    </location>
</feature>
<dbReference type="PANTHER" id="PTHR43767">
    <property type="entry name" value="LONG-CHAIN-FATTY-ACID--COA LIGASE"/>
    <property type="match status" value="1"/>
</dbReference>
<gene>
    <name evidence="5" type="ORF">UG56_007650</name>
</gene>
<dbReference type="InterPro" id="IPR050237">
    <property type="entry name" value="ATP-dep_AMP-bd_enzyme"/>
</dbReference>
<protein>
    <submittedName>
        <fullName evidence="5">AMP-dependent synthetase</fullName>
    </submittedName>
</protein>
<evidence type="ECO:0000256" key="2">
    <source>
        <dbReference type="ARBA" id="ARBA00022553"/>
    </source>
</evidence>
<feature type="transmembrane region" description="Helical" evidence="3">
    <location>
        <begin position="665"/>
        <end position="683"/>
    </location>
</feature>
<proteinExistence type="predicted"/>
<feature type="transmembrane region" description="Helical" evidence="3">
    <location>
        <begin position="586"/>
        <end position="607"/>
    </location>
</feature>
<dbReference type="Proteomes" id="UP000033772">
    <property type="component" value="Unassembled WGS sequence"/>
</dbReference>
<keyword evidence="3" id="KW-0472">Membrane</keyword>
<dbReference type="Pfam" id="PF01757">
    <property type="entry name" value="Acyl_transf_3"/>
    <property type="match status" value="1"/>
</dbReference>
<dbReference type="InterPro" id="IPR036736">
    <property type="entry name" value="ACP-like_sf"/>
</dbReference>
<keyword evidence="3" id="KW-0812">Transmembrane</keyword>
<dbReference type="InterPro" id="IPR042099">
    <property type="entry name" value="ANL_N_sf"/>
</dbReference>
<evidence type="ECO:0000256" key="1">
    <source>
        <dbReference type="ARBA" id="ARBA00022450"/>
    </source>
</evidence>
<dbReference type="Pfam" id="PF00550">
    <property type="entry name" value="PP-binding"/>
    <property type="match status" value="1"/>
</dbReference>
<dbReference type="PANTHER" id="PTHR43767:SF1">
    <property type="entry name" value="NONRIBOSOMAL PEPTIDE SYNTHASE PES1 (EUROFUNG)-RELATED"/>
    <property type="match status" value="1"/>
</dbReference>
<dbReference type="InterPro" id="IPR009081">
    <property type="entry name" value="PP-bd_ACP"/>
</dbReference>
<comment type="caution">
    <text evidence="5">The sequence shown here is derived from an EMBL/GenBank/DDBJ whole genome shotgun (WGS) entry which is preliminary data.</text>
</comment>
<dbReference type="AlphaFoldDB" id="A0A1J4N7R4"/>
<dbReference type="InterPro" id="IPR020806">
    <property type="entry name" value="PKS_PP-bd"/>
</dbReference>
<dbReference type="EMBL" id="JZDQ02000008">
    <property type="protein sequence ID" value="OIJ27548.1"/>
    <property type="molecule type" value="Genomic_DNA"/>
</dbReference>
<dbReference type="OrthoDB" id="8445630at2"/>
<dbReference type="RefSeq" id="WP_071326942.1">
    <property type="nucleotide sequence ID" value="NZ_JZDQ02000008.1"/>
</dbReference>
<accession>A0A1J4N7R4</accession>
<dbReference type="STRING" id="1844.UG56_007650"/>
<sequence length="823" mass="87364">MSSAITAGAHLLLNGRPGDPAVITAETTLTYAELEQAVLDREAAHRGSDGVVLLEAGNDLDSVIGYLAALAARRPVLLTPPGGEHGELRTRYREAFEGGIEIHPDLALLLSTSGSTGSPKLVRLSRDNLAANAAGIAAYLGLTSADRAMSSLPLHYCYGLSVLNSHLSAGAAVILTDLSVADDCFWDVAARHGATSFAGVPYTFDLLDTSGFAERSLPSLRYITQAGGKMPPETVRRYAALGESRGWDLVVMYGQTEATARMAYLPPDLAASRPEAIGIPIPGGHFRLDPVEGLEEGVGELVYTGPNVMMGYAESVADLARGPELTELRTGDLARQADDGLWEITGRRSRFGKILGLRIDLDRIESELGSGSVRVVAPGDRLHLFTDDHESADRLPELVDGIVALPRAAVQVHRIDEVPRTPNGKVDYATLNAWASLAEAAGAPDGALGEGEAGGADAEALRTVYAAVLRRPDATVADSFVSLGGDSLSFVEIATQLGERLGTLPARWQHRSIAELAAGARSPRRWLRPVEIPVLLRAAAIVAIVGSHADVWTLLGGAHILLAVAGFNLARFGLTAPTRVLRARRLLRGAAAVALPAGLWVGAVALVSDRYHWPTALGLNQALGSDEWTRDWQLWFLEVITWSFAGLALLLLVPVVDRWQRAHRFGAALAVVGGTLAIRYLWVGLEAGATERYTIGCVLWCLALGWAAAEARRPWQRVLVAATAAVATYGFFGDPVREATVALGIIVLLAPWPVLLPWPLARPAAVLAASSLWIYLVHWQVYPGLEAAGLGWLGVLASLAVGVAVARGPAAWVARARVARLSG</sequence>
<dbReference type="PROSITE" id="PS00012">
    <property type="entry name" value="PHOSPHOPANTETHEINE"/>
    <property type="match status" value="1"/>
</dbReference>
<dbReference type="InterPro" id="IPR006162">
    <property type="entry name" value="Ppantetheine_attach_site"/>
</dbReference>
<feature type="transmembrane region" description="Helical" evidence="3">
    <location>
        <begin position="787"/>
        <end position="806"/>
    </location>
</feature>
<dbReference type="Pfam" id="PF00501">
    <property type="entry name" value="AMP-binding"/>
    <property type="match status" value="1"/>
</dbReference>
<dbReference type="Gene3D" id="3.40.50.12780">
    <property type="entry name" value="N-terminal domain of ligase-like"/>
    <property type="match status" value="1"/>
</dbReference>
<dbReference type="InterPro" id="IPR002656">
    <property type="entry name" value="Acyl_transf_3_dom"/>
</dbReference>
<keyword evidence="3" id="KW-1133">Transmembrane helix</keyword>
<feature type="transmembrane region" description="Helical" evidence="3">
    <location>
        <begin position="632"/>
        <end position="653"/>
    </location>
</feature>
<evidence type="ECO:0000313" key="5">
    <source>
        <dbReference type="EMBL" id="OIJ27548.1"/>
    </source>
</evidence>
<feature type="transmembrane region" description="Helical" evidence="3">
    <location>
        <begin position="763"/>
        <end position="781"/>
    </location>
</feature>
<dbReference type="InterPro" id="IPR000873">
    <property type="entry name" value="AMP-dep_synth/lig_dom"/>
</dbReference>
<dbReference type="SUPFAM" id="SSF47336">
    <property type="entry name" value="ACP-like"/>
    <property type="match status" value="1"/>
</dbReference>
<reference evidence="5" key="1">
    <citation type="submission" date="2016-10" db="EMBL/GenBank/DDBJ databases">
        <title>Draft Genome Sequence of Nocardioides luteus Strain BAFB, an Alkane-Degrading Bacterium Isolated from JP-7 Polluted Soil.</title>
        <authorList>
            <person name="Brown L."/>
            <person name="Ruiz O.N."/>
            <person name="Gunasekera T."/>
        </authorList>
    </citation>
    <scope>NUCLEOTIDE SEQUENCE [LARGE SCALE GENOMIC DNA]</scope>
    <source>
        <strain evidence="5">BAFB</strain>
    </source>
</reference>
<organism evidence="5 6">
    <name type="scientific">Nocardioides luteus</name>
    <dbReference type="NCBI Taxonomy" id="1844"/>
    <lineage>
        <taxon>Bacteria</taxon>
        <taxon>Bacillati</taxon>
        <taxon>Actinomycetota</taxon>
        <taxon>Actinomycetes</taxon>
        <taxon>Propionibacteriales</taxon>
        <taxon>Nocardioidaceae</taxon>
        <taxon>Nocardioides</taxon>
    </lineage>
</organism>
<evidence type="ECO:0000313" key="6">
    <source>
        <dbReference type="Proteomes" id="UP000033772"/>
    </source>
</evidence>
<feature type="domain" description="Polyketide synthase-like phosphopantetheine-binding" evidence="4">
    <location>
        <begin position="458"/>
        <end position="524"/>
    </location>
</feature>
<dbReference type="SMART" id="SM00823">
    <property type="entry name" value="PKS_PP"/>
    <property type="match status" value="1"/>
</dbReference>
<dbReference type="GO" id="GO:0016747">
    <property type="term" value="F:acyltransferase activity, transferring groups other than amino-acyl groups"/>
    <property type="evidence" value="ECO:0007669"/>
    <property type="project" value="InterPro"/>
</dbReference>
<keyword evidence="2" id="KW-0597">Phosphoprotein</keyword>
<dbReference type="Gene3D" id="1.10.1200.10">
    <property type="entry name" value="ACP-like"/>
    <property type="match status" value="1"/>
</dbReference>
<keyword evidence="1" id="KW-0596">Phosphopantetheine</keyword>
<evidence type="ECO:0000259" key="4">
    <source>
        <dbReference type="SMART" id="SM00823"/>
    </source>
</evidence>
<dbReference type="SUPFAM" id="SSF56801">
    <property type="entry name" value="Acetyl-CoA synthetase-like"/>
    <property type="match status" value="1"/>
</dbReference>
<dbReference type="GO" id="GO:0031177">
    <property type="term" value="F:phosphopantetheine binding"/>
    <property type="evidence" value="ECO:0007669"/>
    <property type="project" value="InterPro"/>
</dbReference>